<evidence type="ECO:0000313" key="3">
    <source>
        <dbReference type="Proteomes" id="UP000053105"/>
    </source>
</evidence>
<evidence type="ECO:0000256" key="1">
    <source>
        <dbReference type="SAM" id="MobiDB-lite"/>
    </source>
</evidence>
<feature type="region of interest" description="Disordered" evidence="1">
    <location>
        <begin position="69"/>
        <end position="88"/>
    </location>
</feature>
<reference evidence="2 3" key="1">
    <citation type="submission" date="2015-07" db="EMBL/GenBank/DDBJ databases">
        <title>The genome of Melipona quadrifasciata.</title>
        <authorList>
            <person name="Pan H."/>
            <person name="Kapheim K."/>
        </authorList>
    </citation>
    <scope>NUCLEOTIDE SEQUENCE [LARGE SCALE GENOMIC DNA]</scope>
    <source>
        <strain evidence="2">0111107301</strain>
        <tissue evidence="2">Whole body</tissue>
    </source>
</reference>
<dbReference type="AlphaFoldDB" id="A0A0M9A7U9"/>
<organism evidence="2 3">
    <name type="scientific">Melipona quadrifasciata</name>
    <dbReference type="NCBI Taxonomy" id="166423"/>
    <lineage>
        <taxon>Eukaryota</taxon>
        <taxon>Metazoa</taxon>
        <taxon>Ecdysozoa</taxon>
        <taxon>Arthropoda</taxon>
        <taxon>Hexapoda</taxon>
        <taxon>Insecta</taxon>
        <taxon>Pterygota</taxon>
        <taxon>Neoptera</taxon>
        <taxon>Endopterygota</taxon>
        <taxon>Hymenoptera</taxon>
        <taxon>Apocrita</taxon>
        <taxon>Aculeata</taxon>
        <taxon>Apoidea</taxon>
        <taxon>Anthophila</taxon>
        <taxon>Apidae</taxon>
        <taxon>Melipona</taxon>
    </lineage>
</organism>
<feature type="compositionally biased region" description="Basic and acidic residues" evidence="1">
    <location>
        <begin position="69"/>
        <end position="80"/>
    </location>
</feature>
<name>A0A0M9A7U9_9HYME</name>
<dbReference type="EMBL" id="KQ435729">
    <property type="protein sequence ID" value="KOX77693.1"/>
    <property type="molecule type" value="Genomic_DNA"/>
</dbReference>
<gene>
    <name evidence="2" type="ORF">WN51_09358</name>
</gene>
<dbReference type="OrthoDB" id="7687833at2759"/>
<keyword evidence="3" id="KW-1185">Reference proteome</keyword>
<dbReference type="Proteomes" id="UP000053105">
    <property type="component" value="Unassembled WGS sequence"/>
</dbReference>
<accession>A0A0M9A7U9</accession>
<protein>
    <submittedName>
        <fullName evidence="2">Uncharacterized protein</fullName>
    </submittedName>
</protein>
<evidence type="ECO:0000313" key="2">
    <source>
        <dbReference type="EMBL" id="KOX77693.1"/>
    </source>
</evidence>
<sequence length="287" mass="33342">MFQFGRSNCSLVSPCWQEVPTFTTLYRVCYDTITYCLKRRVQAAKVPRKREYGTGPDLWANAKVRHWDSKEREREGEKGKTRGGVTELRNGTETDLFPQVSGNWNPHEMNGFEEGATFKSIVHYVLKNMKITEARAGYLVMEVLKVGVALGRIKKTPRGTYILVKKHRSVPYRVKDFDLKRFNAFYVAPEEARFSGLPPLKSRKDLWKDTNSSEKLHENRNEEQVSLPYAQDNFSSLEAVQQMFLLNRPILKSLRIKSYSQHSFHRDMASTFLLDTLCFWKPSHGVY</sequence>
<proteinExistence type="predicted"/>